<dbReference type="InterPro" id="IPR010894">
    <property type="entry name" value="SpoVAD"/>
</dbReference>
<evidence type="ECO:0000313" key="2">
    <source>
        <dbReference type="Proteomes" id="UP000698173"/>
    </source>
</evidence>
<dbReference type="Gene3D" id="3.40.47.40">
    <property type="entry name" value="Stage V sporulation protein AD"/>
    <property type="match status" value="1"/>
</dbReference>
<gene>
    <name evidence="1" type="ORF">K8V56_13100</name>
</gene>
<dbReference type="AlphaFoldDB" id="A0A921FZW0"/>
<dbReference type="EMBL" id="DYWT01000210">
    <property type="protein sequence ID" value="HJF32694.1"/>
    <property type="molecule type" value="Genomic_DNA"/>
</dbReference>
<comment type="caution">
    <text evidence="1">The sequence shown here is derived from an EMBL/GenBank/DDBJ whole genome shotgun (WGS) entry which is preliminary data.</text>
</comment>
<dbReference type="InterPro" id="IPR038369">
    <property type="entry name" value="SpoVAD_sf"/>
</dbReference>
<dbReference type="Pfam" id="PF07451">
    <property type="entry name" value="SpoVAD"/>
    <property type="match status" value="1"/>
</dbReference>
<dbReference type="InterPro" id="IPR016039">
    <property type="entry name" value="Thiolase-like"/>
</dbReference>
<evidence type="ECO:0000313" key="1">
    <source>
        <dbReference type="EMBL" id="HJF32694.1"/>
    </source>
</evidence>
<dbReference type="Proteomes" id="UP000698173">
    <property type="component" value="Unassembled WGS sequence"/>
</dbReference>
<dbReference type="GO" id="GO:0016746">
    <property type="term" value="F:acyltransferase activity"/>
    <property type="evidence" value="ECO:0007669"/>
    <property type="project" value="InterPro"/>
</dbReference>
<organism evidence="1 2">
    <name type="scientific">Sporosarcina psychrophila</name>
    <name type="common">Bacillus psychrophilus</name>
    <dbReference type="NCBI Taxonomy" id="1476"/>
    <lineage>
        <taxon>Bacteria</taxon>
        <taxon>Bacillati</taxon>
        <taxon>Bacillota</taxon>
        <taxon>Bacilli</taxon>
        <taxon>Bacillales</taxon>
        <taxon>Caryophanaceae</taxon>
        <taxon>Sporosarcina</taxon>
    </lineage>
</organism>
<proteinExistence type="predicted"/>
<name>A0A921FZW0_SPOPS</name>
<sequence length="333" mass="35093">MVARGLLTFKTTPSIVATGVTAGPLEKKSPFADKFDKIYDDERCGMKTNEHAHAKMMEDACMIALSKEDSVPGDADFLLIGDLVNQMTPSNFAAATIGIPYIGMFSACATSVSSLVMAALLTEMGMSTCAVAGASSQHNAVERQFRYPVEYGSQKPPTSQWTVTAAGVVAITPHKKGFPSIECATIGCAIDLGMTDPLNMGAAMAPAAADTLTRHLKGHGKKVSDYDVIMTGDLGKTGFELYKTLAGNQGFDVSDVFRDAGKEFYGADTSFLSGASGAGCSAAVFFTEVIDKMMAGEYKRVLLIATGALLSPLSFQQGDTIPCIAHAVELTMK</sequence>
<dbReference type="SUPFAM" id="SSF53901">
    <property type="entry name" value="Thiolase-like"/>
    <property type="match status" value="1"/>
</dbReference>
<protein>
    <submittedName>
        <fullName evidence="1">Stage V sporulation protein AD</fullName>
    </submittedName>
</protein>
<reference evidence="1" key="1">
    <citation type="journal article" date="2021" name="PeerJ">
        <title>Extensive microbial diversity within the chicken gut microbiome revealed by metagenomics and culture.</title>
        <authorList>
            <person name="Gilroy R."/>
            <person name="Ravi A."/>
            <person name="Getino M."/>
            <person name="Pursley I."/>
            <person name="Horton D.L."/>
            <person name="Alikhan N.F."/>
            <person name="Baker D."/>
            <person name="Gharbi K."/>
            <person name="Hall N."/>
            <person name="Watson M."/>
            <person name="Adriaenssens E.M."/>
            <person name="Foster-Nyarko E."/>
            <person name="Jarju S."/>
            <person name="Secka A."/>
            <person name="Antonio M."/>
            <person name="Oren A."/>
            <person name="Chaudhuri R.R."/>
            <person name="La Ragione R."/>
            <person name="Hildebrand F."/>
            <person name="Pallen M.J."/>
        </authorList>
    </citation>
    <scope>NUCLEOTIDE SEQUENCE</scope>
    <source>
        <strain evidence="1">CHK171-7178</strain>
    </source>
</reference>
<reference evidence="1" key="2">
    <citation type="submission" date="2021-09" db="EMBL/GenBank/DDBJ databases">
        <authorList>
            <person name="Gilroy R."/>
        </authorList>
    </citation>
    <scope>NUCLEOTIDE SEQUENCE</scope>
    <source>
        <strain evidence="1">CHK171-7178</strain>
    </source>
</reference>
<accession>A0A921FZW0</accession>